<gene>
    <name evidence="1" type="ORF">SAMN05216499_12790</name>
</gene>
<keyword evidence="2" id="KW-1185">Reference proteome</keyword>
<dbReference type="Proteomes" id="UP000184111">
    <property type="component" value="Unassembled WGS sequence"/>
</dbReference>
<dbReference type="AlphaFoldDB" id="A0A1M7PZP2"/>
<protein>
    <recommendedName>
        <fullName evidence="3">Esterase</fullName>
    </recommendedName>
</protein>
<evidence type="ECO:0000313" key="1">
    <source>
        <dbReference type="EMBL" id="SHN23246.1"/>
    </source>
</evidence>
<dbReference type="RefSeq" id="WP_073502075.1">
    <property type="nucleotide sequence ID" value="NZ_FRBI01000027.1"/>
</dbReference>
<accession>A0A1M7PZP2</accession>
<dbReference type="STRING" id="310782.SAMN05216499_12790"/>
<dbReference type="OrthoDB" id="4226815at2"/>
<sequence>MPTDTGGALVRRISGLPDGPLDVVWLPTSGTRLPFGRIRLHWEPASHAGWIVHAHLGLATTEVLLARWPAAPDDWPDLIRPTLYEVAGLCHALAYATTALNLSNQLADA</sequence>
<evidence type="ECO:0000313" key="2">
    <source>
        <dbReference type="Proteomes" id="UP000184111"/>
    </source>
</evidence>
<organism evidence="1 2">
    <name type="scientific">Actinacidiphila paucisporea</name>
    <dbReference type="NCBI Taxonomy" id="310782"/>
    <lineage>
        <taxon>Bacteria</taxon>
        <taxon>Bacillati</taxon>
        <taxon>Actinomycetota</taxon>
        <taxon>Actinomycetes</taxon>
        <taxon>Kitasatosporales</taxon>
        <taxon>Streptomycetaceae</taxon>
        <taxon>Actinacidiphila</taxon>
    </lineage>
</organism>
<dbReference type="EMBL" id="FRBI01000027">
    <property type="protein sequence ID" value="SHN23246.1"/>
    <property type="molecule type" value="Genomic_DNA"/>
</dbReference>
<name>A0A1M7PZP2_9ACTN</name>
<evidence type="ECO:0008006" key="3">
    <source>
        <dbReference type="Google" id="ProtNLM"/>
    </source>
</evidence>
<reference evidence="1 2" key="1">
    <citation type="submission" date="2016-11" db="EMBL/GenBank/DDBJ databases">
        <authorList>
            <person name="Jaros S."/>
            <person name="Januszkiewicz K."/>
            <person name="Wedrychowicz H."/>
        </authorList>
    </citation>
    <scope>NUCLEOTIDE SEQUENCE [LARGE SCALE GENOMIC DNA]</scope>
    <source>
        <strain evidence="1 2">CGMCC 4.2025</strain>
    </source>
</reference>
<proteinExistence type="predicted"/>